<dbReference type="Proteomes" id="UP000811609">
    <property type="component" value="Chromosome 8"/>
</dbReference>
<keyword evidence="3" id="KW-1185">Reference proteome</keyword>
<organism evidence="2 3">
    <name type="scientific">Carya illinoinensis</name>
    <name type="common">Pecan</name>
    <dbReference type="NCBI Taxonomy" id="32201"/>
    <lineage>
        <taxon>Eukaryota</taxon>
        <taxon>Viridiplantae</taxon>
        <taxon>Streptophyta</taxon>
        <taxon>Embryophyta</taxon>
        <taxon>Tracheophyta</taxon>
        <taxon>Spermatophyta</taxon>
        <taxon>Magnoliopsida</taxon>
        <taxon>eudicotyledons</taxon>
        <taxon>Gunneridae</taxon>
        <taxon>Pentapetalae</taxon>
        <taxon>rosids</taxon>
        <taxon>fabids</taxon>
        <taxon>Fagales</taxon>
        <taxon>Juglandaceae</taxon>
        <taxon>Carya</taxon>
    </lineage>
</organism>
<evidence type="ECO:0000313" key="3">
    <source>
        <dbReference type="Proteomes" id="UP000811609"/>
    </source>
</evidence>
<dbReference type="EMBL" id="CM031816">
    <property type="protein sequence ID" value="KAG6645222.1"/>
    <property type="molecule type" value="Genomic_DNA"/>
</dbReference>
<evidence type="ECO:0000256" key="1">
    <source>
        <dbReference type="SAM" id="SignalP"/>
    </source>
</evidence>
<dbReference type="Pfam" id="PF09253">
    <property type="entry name" value="Ole_e_6"/>
    <property type="match status" value="1"/>
</dbReference>
<dbReference type="InterPro" id="IPR015333">
    <property type="entry name" value="Pollen_allergen_ole-e-6"/>
</dbReference>
<proteinExistence type="predicted"/>
<accession>A0A8T1PWK1</accession>
<gene>
    <name evidence="2" type="ORF">CIPAW_08G107700</name>
</gene>
<dbReference type="PANTHER" id="PTHR35632:SF1">
    <property type="entry name" value="MAJOR POLLEN ALLERGEN OLE E 6-LIKE"/>
    <property type="match status" value="1"/>
</dbReference>
<evidence type="ECO:0000313" key="2">
    <source>
        <dbReference type="EMBL" id="KAG6645222.1"/>
    </source>
</evidence>
<reference evidence="2" key="1">
    <citation type="submission" date="2020-12" db="EMBL/GenBank/DDBJ databases">
        <title>WGS assembly of Carya illinoinensis cv. Pawnee.</title>
        <authorList>
            <person name="Platts A."/>
            <person name="Shu S."/>
            <person name="Wright S."/>
            <person name="Barry K."/>
            <person name="Edger P."/>
            <person name="Pires J.C."/>
            <person name="Schmutz J."/>
        </authorList>
    </citation>
    <scope>NUCLEOTIDE SEQUENCE</scope>
    <source>
        <tissue evidence="2">Leaf</tissue>
    </source>
</reference>
<sequence>MANKFVAVFLMCIVVIAAFSLNHEVEATEDLYGSCFNTCQKGCVKDGDGNTFCEIKCDGECTAKENAAKIGTPIV</sequence>
<comment type="caution">
    <text evidence="2">The sequence shown here is derived from an EMBL/GenBank/DDBJ whole genome shotgun (WGS) entry which is preliminary data.</text>
</comment>
<feature type="chain" id="PRO_5035823118" description="Major pollen allergen Ole e 6-like" evidence="1">
    <location>
        <begin position="28"/>
        <end position="75"/>
    </location>
</feature>
<evidence type="ECO:0008006" key="4">
    <source>
        <dbReference type="Google" id="ProtNLM"/>
    </source>
</evidence>
<dbReference type="PANTHER" id="PTHR35632">
    <property type="entry name" value="MAJOR POLLEN ALLERGEN OLE E 6-LIKE"/>
    <property type="match status" value="1"/>
</dbReference>
<protein>
    <recommendedName>
        <fullName evidence="4">Major pollen allergen Ole e 6-like</fullName>
    </recommendedName>
</protein>
<feature type="signal peptide" evidence="1">
    <location>
        <begin position="1"/>
        <end position="27"/>
    </location>
</feature>
<dbReference type="AlphaFoldDB" id="A0A8T1PWK1"/>
<keyword evidence="1" id="KW-0732">Signal</keyword>
<name>A0A8T1PWK1_CARIL</name>